<reference evidence="3 4" key="1">
    <citation type="journal article" date="2015" name="Genome Announc.">
        <title>Complete Genome of Geobacter pickeringii G13T, a Metal-Reducing Isolate from Sedimentary Kaolin Deposits.</title>
        <authorList>
            <person name="Badalamenti J.P."/>
            <person name="Bond D.R."/>
        </authorList>
    </citation>
    <scope>NUCLEOTIDE SEQUENCE [LARGE SCALE GENOMIC DNA]</scope>
    <source>
        <strain evidence="3 4">G13</strain>
    </source>
</reference>
<feature type="chain" id="PRO_5002098218" description="Sel1 repeat family protein" evidence="2">
    <location>
        <begin position="27"/>
        <end position="251"/>
    </location>
</feature>
<accession>A0A0B5BAW9</accession>
<keyword evidence="4" id="KW-1185">Reference proteome</keyword>
<evidence type="ECO:0000256" key="1">
    <source>
        <dbReference type="SAM" id="MobiDB-lite"/>
    </source>
</evidence>
<dbReference type="InterPro" id="IPR050767">
    <property type="entry name" value="Sel1_AlgK"/>
</dbReference>
<name>A0A0B5BAW9_9BACT</name>
<feature type="signal peptide" evidence="2">
    <location>
        <begin position="1"/>
        <end position="26"/>
    </location>
</feature>
<dbReference type="KEGG" id="gpi:GPICK_11535"/>
<proteinExistence type="predicted"/>
<dbReference type="Pfam" id="PF08238">
    <property type="entry name" value="Sel1"/>
    <property type="match status" value="3"/>
</dbReference>
<evidence type="ECO:0000313" key="4">
    <source>
        <dbReference type="Proteomes" id="UP000057609"/>
    </source>
</evidence>
<dbReference type="HOGENOM" id="CLU_1060733_0_0_7"/>
<gene>
    <name evidence="3" type="ORF">GPICK_11535</name>
</gene>
<dbReference type="SUPFAM" id="SSF81901">
    <property type="entry name" value="HCP-like"/>
    <property type="match status" value="1"/>
</dbReference>
<dbReference type="InterPro" id="IPR011990">
    <property type="entry name" value="TPR-like_helical_dom_sf"/>
</dbReference>
<dbReference type="AlphaFoldDB" id="A0A0B5BAW9"/>
<organism evidence="3 4">
    <name type="scientific">Geobacter pickeringii</name>
    <dbReference type="NCBI Taxonomy" id="345632"/>
    <lineage>
        <taxon>Bacteria</taxon>
        <taxon>Pseudomonadati</taxon>
        <taxon>Thermodesulfobacteriota</taxon>
        <taxon>Desulfuromonadia</taxon>
        <taxon>Geobacterales</taxon>
        <taxon>Geobacteraceae</taxon>
        <taxon>Geobacter</taxon>
    </lineage>
</organism>
<dbReference type="SMART" id="SM00671">
    <property type="entry name" value="SEL1"/>
    <property type="match status" value="3"/>
</dbReference>
<dbReference type="PANTHER" id="PTHR11102">
    <property type="entry name" value="SEL-1-LIKE PROTEIN"/>
    <property type="match status" value="1"/>
</dbReference>
<dbReference type="EMBL" id="CP009788">
    <property type="protein sequence ID" value="AJE03898.1"/>
    <property type="molecule type" value="Genomic_DNA"/>
</dbReference>
<protein>
    <recommendedName>
        <fullName evidence="5">Sel1 repeat family protein</fullName>
    </recommendedName>
</protein>
<dbReference type="Gene3D" id="1.25.40.10">
    <property type="entry name" value="Tetratricopeptide repeat domain"/>
    <property type="match status" value="1"/>
</dbReference>
<keyword evidence="2" id="KW-0732">Signal</keyword>
<dbReference type="STRING" id="345632.GPICK_11535"/>
<evidence type="ECO:0008006" key="5">
    <source>
        <dbReference type="Google" id="ProtNLM"/>
    </source>
</evidence>
<dbReference type="Proteomes" id="UP000057609">
    <property type="component" value="Chromosome"/>
</dbReference>
<dbReference type="PANTHER" id="PTHR11102:SF160">
    <property type="entry name" value="ERAD-ASSOCIATED E3 UBIQUITIN-PROTEIN LIGASE COMPONENT HRD3"/>
    <property type="match status" value="1"/>
</dbReference>
<evidence type="ECO:0000256" key="2">
    <source>
        <dbReference type="SAM" id="SignalP"/>
    </source>
</evidence>
<dbReference type="OrthoDB" id="5460358at2"/>
<evidence type="ECO:0000313" key="3">
    <source>
        <dbReference type="EMBL" id="AJE03898.1"/>
    </source>
</evidence>
<feature type="region of interest" description="Disordered" evidence="1">
    <location>
        <begin position="176"/>
        <end position="199"/>
    </location>
</feature>
<sequence length="251" mass="26531">MVARTMGHLMAAVAVLSLLAAAPAAGQGGAGNGLAVARGAARKGDPRAAYMVALRYLYGSGTPRDPAAAARYMKMAAERGLVRAQYYLGTFYYEGIGVRQDRRAAARWIGRAASAGDAEAQYAYGMLLLAGDGVPVDKVTAIDWLGKASRQGNEGARDVLQELVSFRGRPVEIRSLDPTVAAPAPTPRSEGSDGGPRLAEKGVILDQGEFSLKFSLPGFSETRTTSPAAPDEKLWNRLQGGTFDIIYRPGK</sequence>
<dbReference type="InterPro" id="IPR006597">
    <property type="entry name" value="Sel1-like"/>
</dbReference>